<feature type="compositionally biased region" description="Basic and acidic residues" evidence="1">
    <location>
        <begin position="476"/>
        <end position="506"/>
    </location>
</feature>
<dbReference type="InterPro" id="IPR015940">
    <property type="entry name" value="UBA"/>
</dbReference>
<feature type="compositionally biased region" description="Polar residues" evidence="1">
    <location>
        <begin position="463"/>
        <end position="475"/>
    </location>
</feature>
<feature type="region of interest" description="Disordered" evidence="1">
    <location>
        <begin position="390"/>
        <end position="508"/>
    </location>
</feature>
<accession>A0AAE0NY20</accession>
<feature type="region of interest" description="Disordered" evidence="1">
    <location>
        <begin position="1099"/>
        <end position="1437"/>
    </location>
</feature>
<feature type="compositionally biased region" description="Basic and acidic residues" evidence="1">
    <location>
        <begin position="899"/>
        <end position="913"/>
    </location>
</feature>
<dbReference type="SUPFAM" id="SSF46934">
    <property type="entry name" value="UBA-like"/>
    <property type="match status" value="1"/>
</dbReference>
<dbReference type="Gene3D" id="1.10.8.10">
    <property type="entry name" value="DNA helicase RuvA subunit, C-terminal domain"/>
    <property type="match status" value="1"/>
</dbReference>
<feature type="compositionally biased region" description="Basic and acidic residues" evidence="1">
    <location>
        <begin position="1101"/>
        <end position="1122"/>
    </location>
</feature>
<feature type="region of interest" description="Disordered" evidence="1">
    <location>
        <begin position="280"/>
        <end position="307"/>
    </location>
</feature>
<feature type="compositionally biased region" description="Basic and acidic residues" evidence="1">
    <location>
        <begin position="924"/>
        <end position="936"/>
    </location>
</feature>
<dbReference type="EMBL" id="JAULSW010000002">
    <property type="protein sequence ID" value="KAK3389801.1"/>
    <property type="molecule type" value="Genomic_DNA"/>
</dbReference>
<evidence type="ECO:0000256" key="1">
    <source>
        <dbReference type="SAM" id="MobiDB-lite"/>
    </source>
</evidence>
<dbReference type="Pfam" id="PF22562">
    <property type="entry name" value="UBA_7"/>
    <property type="match status" value="1"/>
</dbReference>
<feature type="compositionally biased region" description="Acidic residues" evidence="1">
    <location>
        <begin position="1388"/>
        <end position="1400"/>
    </location>
</feature>
<dbReference type="InterPro" id="IPR009060">
    <property type="entry name" value="UBA-like_sf"/>
</dbReference>
<organism evidence="3 4">
    <name type="scientific">Podospora didyma</name>
    <dbReference type="NCBI Taxonomy" id="330526"/>
    <lineage>
        <taxon>Eukaryota</taxon>
        <taxon>Fungi</taxon>
        <taxon>Dikarya</taxon>
        <taxon>Ascomycota</taxon>
        <taxon>Pezizomycotina</taxon>
        <taxon>Sordariomycetes</taxon>
        <taxon>Sordariomycetidae</taxon>
        <taxon>Sordariales</taxon>
        <taxon>Podosporaceae</taxon>
        <taxon>Podospora</taxon>
    </lineage>
</organism>
<feature type="compositionally biased region" description="Acidic residues" evidence="1">
    <location>
        <begin position="914"/>
        <end position="923"/>
    </location>
</feature>
<dbReference type="Proteomes" id="UP001285441">
    <property type="component" value="Unassembled WGS sequence"/>
</dbReference>
<name>A0AAE0NY20_9PEZI</name>
<feature type="domain" description="UBA" evidence="2">
    <location>
        <begin position="529"/>
        <end position="569"/>
    </location>
</feature>
<feature type="region of interest" description="Disordered" evidence="1">
    <location>
        <begin position="895"/>
        <end position="936"/>
    </location>
</feature>
<feature type="compositionally biased region" description="Basic residues" evidence="1">
    <location>
        <begin position="1428"/>
        <end position="1437"/>
    </location>
</feature>
<comment type="caution">
    <text evidence="3">The sequence shown here is derived from an EMBL/GenBank/DDBJ whole genome shotgun (WGS) entry which is preliminary data.</text>
</comment>
<protein>
    <recommendedName>
        <fullName evidence="2">UBA domain-containing protein</fullName>
    </recommendedName>
</protein>
<dbReference type="CDD" id="cd14270">
    <property type="entry name" value="UBA"/>
    <property type="match status" value="1"/>
</dbReference>
<evidence type="ECO:0000259" key="2">
    <source>
        <dbReference type="PROSITE" id="PS50030"/>
    </source>
</evidence>
<dbReference type="PROSITE" id="PS50030">
    <property type="entry name" value="UBA"/>
    <property type="match status" value="1"/>
</dbReference>
<feature type="compositionally biased region" description="Polar residues" evidence="1">
    <location>
        <begin position="390"/>
        <end position="399"/>
    </location>
</feature>
<dbReference type="SMART" id="SM00165">
    <property type="entry name" value="UBA"/>
    <property type="match status" value="2"/>
</dbReference>
<sequence>MPGRGLTMSALASRDKKTKRYSHGMSPALIPSGTPPSNFYSDNSFGTAPTIPQPYLGPPTTDRNDKTFVISYQRVITRPVPCYMLPAAPDRERRFEPEAQIKDYFLRLMKDVIIALTHTSIGRLYKLMQPPAFWDTFRPHYLLAESFQAHHPILGDLFEAQCADVSPHGSGWRVQIVMNMPPSHQKSKTINDKRGIHVWQMHLGPPEECTARPNSRAVYLVHETWLYRKANERPTSLESKAGRRIDYVAHTWALSEARNNICRRYQWRRDLSKRVKWHMETKKEPAKKEHKLPPVTPMERSKSHPSLSKGWSLNNWYGTPHMLKPQTLEQVLAATAPKRTSSHADLTPLLPPPNIKRRTRACSFSEVKKPNAGMLAGAWWKDEGAARFSAKTSSTSSGNEAAESGQDDGQSTGDEGSGQDERDDKGTDSGQDDGDDKDADKRKDDTEDKEAGSGQDEEDNKSADSGQEESQSTGNKETEEGQSTDDKAAGFKQDRDEGRTTKDKDSGVIISQSSSLKAVETNDQAPKFNLDQELVQTLLGMGFSSSEVNMALEVVVNDLDAALNWIACYQRDKNTTGHPSSTWEQRVDRIMQLLPNCAEYAVWRAVHKYNGEVDATLKSLMKGDKYDTDPLSLAEDAKITLAGMPYASFGEKVKAIAKLGLTNDLARGLALYDGDMDMARHWMYSKSEEINDDVVTSPILEMSLLDVLEASKKVRNNQEQSLSSDNIVEGLRQFHFETRDIYALLENRGNLEVLRKCLLKFDTAEEELLSILRTRHEDGFQFQTDMEGQSIALKFRFGKMMFEEAPSFREILTRLHLDRLSARISGIQQLEAQDQVEETLKLLEFGEGIELTLRARVVKALALHKGNVHDAVLWMMQNPQDDRIVPVTRRRIRFGSENSGEKTDSDDESKLDNETDSDDESNSDETKSDGEEKSGNETEFSYLHAVKLAKKGYFNNDLAKALSKFGGVFSLAAEWLLSRTPYCRSMDVKQMAAMAVNKYISLETLDKMLLNGGNFWLAVDSLVKEKGPGVIGDGRHGAMKGSEVEGLEEKTSEVVADPVLAQELMDSLHLDRATATEGLKRYNNKKDKAADWAFEYRGTSSHHEHADERGESSQQKDKERRRSSGSGSKESTPTVTFKYDSDSEASSDSEEDDGSSSQKKEIQEGSEEGEEFPSRWQGNFALEVREESSKVQEESPKEETSKDSKGEESKPDNKFNNKPEDSKSDSKLDDKDKHEYIKFDKEKSDGKSKSENKGTDDKPENKKPDSKADDSKPDDKDKPEDNKSEDKADGQRHHEENSAEAIEGKPVDETPLNQKSVDEKAVDKTADENSVDEKPVDEKTMDEKTADVKTLEEKPADKKPADKKPVDKKALDEMPADKKSVNKKPVDEEPADANSLEEESFEAKSEEGKLNKPKEEKLDNLTGEKLNKPRLKKRSPS</sequence>
<feature type="compositionally biased region" description="Basic and acidic residues" evidence="1">
    <location>
        <begin position="1401"/>
        <end position="1419"/>
    </location>
</feature>
<evidence type="ECO:0000313" key="4">
    <source>
        <dbReference type="Proteomes" id="UP001285441"/>
    </source>
</evidence>
<feature type="compositionally biased region" description="Basic and acidic residues" evidence="1">
    <location>
        <begin position="1183"/>
        <end position="1308"/>
    </location>
</feature>
<feature type="compositionally biased region" description="Basic and acidic residues" evidence="1">
    <location>
        <begin position="1316"/>
        <end position="1387"/>
    </location>
</feature>
<feature type="compositionally biased region" description="Basic and acidic residues" evidence="1">
    <location>
        <begin position="438"/>
        <end position="451"/>
    </location>
</feature>
<feature type="region of interest" description="Disordered" evidence="1">
    <location>
        <begin position="1"/>
        <end position="36"/>
    </location>
</feature>
<reference evidence="3" key="2">
    <citation type="submission" date="2023-06" db="EMBL/GenBank/DDBJ databases">
        <authorList>
            <consortium name="Lawrence Berkeley National Laboratory"/>
            <person name="Haridas S."/>
            <person name="Hensen N."/>
            <person name="Bonometti L."/>
            <person name="Westerberg I."/>
            <person name="Brannstrom I.O."/>
            <person name="Guillou S."/>
            <person name="Cros-Aarteil S."/>
            <person name="Calhoun S."/>
            <person name="Kuo A."/>
            <person name="Mondo S."/>
            <person name="Pangilinan J."/>
            <person name="Riley R."/>
            <person name="LaButti K."/>
            <person name="Andreopoulos B."/>
            <person name="Lipzen A."/>
            <person name="Chen C."/>
            <person name="Yanf M."/>
            <person name="Daum C."/>
            <person name="Ng V."/>
            <person name="Clum A."/>
            <person name="Steindorff A."/>
            <person name="Ohm R."/>
            <person name="Martin F."/>
            <person name="Silar P."/>
            <person name="Natvig D."/>
            <person name="Lalanne C."/>
            <person name="Gautier V."/>
            <person name="Ament-velasquez S.L."/>
            <person name="Kruys A."/>
            <person name="Hutchinson M.I."/>
            <person name="Powell A.J."/>
            <person name="Barry K."/>
            <person name="Miller A.N."/>
            <person name="Grigoriev I.V."/>
            <person name="Debuchy R."/>
            <person name="Gladieux P."/>
            <person name="Thoren M.H."/>
            <person name="Johannesson H."/>
        </authorList>
    </citation>
    <scope>NUCLEOTIDE SEQUENCE</scope>
    <source>
        <strain evidence="3">CBS 232.78</strain>
    </source>
</reference>
<gene>
    <name evidence="3" type="ORF">B0H63DRAFT_507298</name>
</gene>
<evidence type="ECO:0000313" key="3">
    <source>
        <dbReference type="EMBL" id="KAK3389801.1"/>
    </source>
</evidence>
<reference evidence="3" key="1">
    <citation type="journal article" date="2023" name="Mol. Phylogenet. Evol.">
        <title>Genome-scale phylogeny and comparative genomics of the fungal order Sordariales.</title>
        <authorList>
            <person name="Hensen N."/>
            <person name="Bonometti L."/>
            <person name="Westerberg I."/>
            <person name="Brannstrom I.O."/>
            <person name="Guillou S."/>
            <person name="Cros-Aarteil S."/>
            <person name="Calhoun S."/>
            <person name="Haridas S."/>
            <person name="Kuo A."/>
            <person name="Mondo S."/>
            <person name="Pangilinan J."/>
            <person name="Riley R."/>
            <person name="LaButti K."/>
            <person name="Andreopoulos B."/>
            <person name="Lipzen A."/>
            <person name="Chen C."/>
            <person name="Yan M."/>
            <person name="Daum C."/>
            <person name="Ng V."/>
            <person name="Clum A."/>
            <person name="Steindorff A."/>
            <person name="Ohm R.A."/>
            <person name="Martin F."/>
            <person name="Silar P."/>
            <person name="Natvig D.O."/>
            <person name="Lalanne C."/>
            <person name="Gautier V."/>
            <person name="Ament-Velasquez S.L."/>
            <person name="Kruys A."/>
            <person name="Hutchinson M.I."/>
            <person name="Powell A.J."/>
            <person name="Barry K."/>
            <person name="Miller A.N."/>
            <person name="Grigoriev I.V."/>
            <person name="Debuchy R."/>
            <person name="Gladieux P."/>
            <person name="Hiltunen Thoren M."/>
            <person name="Johannesson H."/>
        </authorList>
    </citation>
    <scope>NUCLEOTIDE SEQUENCE</scope>
    <source>
        <strain evidence="3">CBS 232.78</strain>
    </source>
</reference>
<feature type="compositionally biased region" description="Acidic residues" evidence="1">
    <location>
        <begin position="1142"/>
        <end position="1154"/>
    </location>
</feature>
<proteinExistence type="predicted"/>
<keyword evidence="4" id="KW-1185">Reference proteome</keyword>